<accession>A0A1I3FX42</accession>
<evidence type="ECO:0000313" key="4">
    <source>
        <dbReference type="Proteomes" id="UP000199287"/>
    </source>
</evidence>
<dbReference type="OrthoDB" id="1757177at2"/>
<sequence>MHAAQQLPYEYPYEIPASKDKKGKQIKRKKAEKKKYALELVILMSCLSAVLALNLFLVGRYANITNTRHAVTTLEKKTEQLQNQREQLMVEIERASRLEWVEAEAKTRLSMKYPDKDQLIYISVDPDRVRQVSQRMETHSLEEEQNGTLPQPLEKIIHKFAGILRI</sequence>
<dbReference type="EMBL" id="FOQA01000007">
    <property type="protein sequence ID" value="SFI15642.1"/>
    <property type="molecule type" value="Genomic_DNA"/>
</dbReference>
<keyword evidence="3" id="KW-0131">Cell cycle</keyword>
<name>A0A1I3FX42_9FIRM</name>
<reference evidence="4" key="1">
    <citation type="submission" date="2016-10" db="EMBL/GenBank/DDBJ databases">
        <authorList>
            <person name="Varghese N."/>
            <person name="Submissions S."/>
        </authorList>
    </citation>
    <scope>NUCLEOTIDE SEQUENCE [LARGE SCALE GENOMIC DNA]</scope>
    <source>
        <strain evidence="4">Z-7934</strain>
    </source>
</reference>
<feature type="coiled-coil region" evidence="1">
    <location>
        <begin position="64"/>
        <end position="98"/>
    </location>
</feature>
<keyword evidence="1" id="KW-0175">Coiled coil</keyword>
<dbReference type="GO" id="GO:0051301">
    <property type="term" value="P:cell division"/>
    <property type="evidence" value="ECO:0007669"/>
    <property type="project" value="UniProtKB-KW"/>
</dbReference>
<keyword evidence="3" id="KW-0132">Cell division</keyword>
<keyword evidence="2" id="KW-0472">Membrane</keyword>
<dbReference type="RefSeq" id="WP_093372824.1">
    <property type="nucleotide sequence ID" value="NZ_FOQA01000007.1"/>
</dbReference>
<organism evidence="3 4">
    <name type="scientific">Tindallia magadiensis</name>
    <dbReference type="NCBI Taxonomy" id="69895"/>
    <lineage>
        <taxon>Bacteria</taxon>
        <taxon>Bacillati</taxon>
        <taxon>Bacillota</taxon>
        <taxon>Clostridia</taxon>
        <taxon>Peptostreptococcales</taxon>
        <taxon>Tindalliaceae</taxon>
        <taxon>Tindallia</taxon>
    </lineage>
</organism>
<gene>
    <name evidence="3" type="ORF">SAMN05192551_10781</name>
</gene>
<protein>
    <submittedName>
        <fullName evidence="3">Cell division protein FtsL</fullName>
    </submittedName>
</protein>
<dbReference type="AlphaFoldDB" id="A0A1I3FX42"/>
<evidence type="ECO:0000256" key="1">
    <source>
        <dbReference type="SAM" id="Coils"/>
    </source>
</evidence>
<keyword evidence="2" id="KW-0812">Transmembrane</keyword>
<dbReference type="STRING" id="69895.SAMN05192551_10781"/>
<dbReference type="Proteomes" id="UP000199287">
    <property type="component" value="Unassembled WGS sequence"/>
</dbReference>
<evidence type="ECO:0000256" key="2">
    <source>
        <dbReference type="SAM" id="Phobius"/>
    </source>
</evidence>
<keyword evidence="4" id="KW-1185">Reference proteome</keyword>
<keyword evidence="2" id="KW-1133">Transmembrane helix</keyword>
<evidence type="ECO:0000313" key="3">
    <source>
        <dbReference type="EMBL" id="SFI15642.1"/>
    </source>
</evidence>
<feature type="transmembrane region" description="Helical" evidence="2">
    <location>
        <begin position="36"/>
        <end position="58"/>
    </location>
</feature>
<proteinExistence type="predicted"/>